<dbReference type="InterPro" id="IPR032675">
    <property type="entry name" value="LRR_dom_sf"/>
</dbReference>
<keyword evidence="3" id="KW-1003">Cell membrane</keyword>
<sequence>MASGRNHSTWRPIIRTQTVILVTCSTRGSNLGFQRCITSPVRVEPCPPCFKTESLKFKVTGGGEPKPTSVAISPDELGSGSVVRIRFVPTDSSLFSGWRALNTNLGGVVVAVTGASPTLNWTSVNCCHWKGITCDQDGWVTHLHLPSKGLKGGMFPPLGNLTHLTHLNLSNNSLYGSLQTEFFSSLKHLEILDLSYNLLSRELPLYLPSSSIKKLDLSSNQFQGAIPSSFFQQTRNLISFNVSNNILSGPFPSSICLKHSSRLTRNCQLTNLAILDLYYNQLSGVLPLNFGKLSKLKLLNLDFNHLEGALPPSLMNCTNLIEIHLASNNLEGDISTLNFSKLSQLSKIDIFINEFIGILPISLYSCRSLKAIRLSGNYIEGQIQAEILSLKSLSFLSLGFDRLTNVTEAMKILMSCKSLHVLFLTNSFEGEVMPGYDDMVDFDGFQNLRYLSLANCQLTGQIPVWLSKLKNLEILHLENNQITGPIPSWLGTLPRLFSLNLAGNRISGEFPKELCGLPRLLYEPFEEDTYELELPPLGHKPANPTFLPRRLSFIPAMIDLSRNNIDGDIPNETSQLHLLCLLLLHSNSFSSVIPNQISNLKNLEELTLSMNHLSGKIPWSLTALNFLKKFDVSYNNLEGPMPTSTQIQSFDASAFEGNPKLCGAPSLNKCETNNTIDADGKNKHAGYGHPHQLPWFYISSVVLGFIVGFWGVCGSLIIKKRWRYAYFGFIDNVQDRLYVMMTVSMNRIKRRLRA</sequence>
<evidence type="ECO:0000256" key="11">
    <source>
        <dbReference type="ARBA" id="ARBA00023180"/>
    </source>
</evidence>
<dbReference type="GO" id="GO:0005886">
    <property type="term" value="C:plasma membrane"/>
    <property type="evidence" value="ECO:0007669"/>
    <property type="project" value="UniProtKB-SubCell"/>
</dbReference>
<keyword evidence="8 12" id="KW-1133">Transmembrane helix</keyword>
<reference evidence="13 14" key="1">
    <citation type="journal article" date="2013" name="Nat. Genet.">
        <title>The high-quality draft genome of peach (Prunus persica) identifies unique patterns of genetic diversity, domestication and genome evolution.</title>
        <authorList>
            <consortium name="International Peach Genome Initiative"/>
            <person name="Verde I."/>
            <person name="Abbott A.G."/>
            <person name="Scalabrin S."/>
            <person name="Jung S."/>
            <person name="Shu S."/>
            <person name="Marroni F."/>
            <person name="Zhebentyayeva T."/>
            <person name="Dettori M.T."/>
            <person name="Grimwood J."/>
            <person name="Cattonaro F."/>
            <person name="Zuccolo A."/>
            <person name="Rossini L."/>
            <person name="Jenkins J."/>
            <person name="Vendramin E."/>
            <person name="Meisel L.A."/>
            <person name="Decroocq V."/>
            <person name="Sosinski B."/>
            <person name="Prochnik S."/>
            <person name="Mitros T."/>
            <person name="Policriti A."/>
            <person name="Cipriani G."/>
            <person name="Dondini L."/>
            <person name="Ficklin S."/>
            <person name="Goodstein D.M."/>
            <person name="Xuan P."/>
            <person name="Del Fabbro C."/>
            <person name="Aramini V."/>
            <person name="Copetti D."/>
            <person name="Gonzalez S."/>
            <person name="Horner D.S."/>
            <person name="Falchi R."/>
            <person name="Lucas S."/>
            <person name="Mica E."/>
            <person name="Maldonado J."/>
            <person name="Lazzari B."/>
            <person name="Bielenberg D."/>
            <person name="Pirona R."/>
            <person name="Miculan M."/>
            <person name="Barakat A."/>
            <person name="Testolin R."/>
            <person name="Stella A."/>
            <person name="Tartarini S."/>
            <person name="Tonutti P."/>
            <person name="Arus P."/>
            <person name="Orellana A."/>
            <person name="Wells C."/>
            <person name="Main D."/>
            <person name="Vizzotto G."/>
            <person name="Silva H."/>
            <person name="Salamini F."/>
            <person name="Schmutz J."/>
            <person name="Morgante M."/>
            <person name="Rokhsar D.S."/>
        </authorList>
    </citation>
    <scope>NUCLEOTIDE SEQUENCE [LARGE SCALE GENOMIC DNA]</scope>
    <source>
        <strain evidence="14">cv. Nemared</strain>
    </source>
</reference>
<keyword evidence="9 12" id="KW-0472">Membrane</keyword>
<protein>
    <recommendedName>
        <fullName evidence="15">Leucine-rich repeat-containing N-terminal plant-type domain-containing protein</fullName>
    </recommendedName>
</protein>
<evidence type="ECO:0000256" key="6">
    <source>
        <dbReference type="ARBA" id="ARBA00022729"/>
    </source>
</evidence>
<evidence type="ECO:0000313" key="13">
    <source>
        <dbReference type="EMBL" id="ONI12397.1"/>
    </source>
</evidence>
<dbReference type="Pfam" id="PF00560">
    <property type="entry name" value="LRR_1"/>
    <property type="match status" value="6"/>
</dbReference>
<evidence type="ECO:0000256" key="9">
    <source>
        <dbReference type="ARBA" id="ARBA00023136"/>
    </source>
</evidence>
<comment type="similarity">
    <text evidence="2">Belongs to the RLP family.</text>
</comment>
<dbReference type="Gramene" id="ONI12397">
    <property type="protein sequence ID" value="ONI12397"/>
    <property type="gene ID" value="PRUPE_4G161800"/>
</dbReference>
<keyword evidence="7" id="KW-0677">Repeat</keyword>
<keyword evidence="5 12" id="KW-0812">Transmembrane</keyword>
<keyword evidence="14" id="KW-1185">Reference proteome</keyword>
<dbReference type="FunFam" id="3.80.10.10:FF:000213">
    <property type="entry name" value="Tyrosine-sulfated glycopeptide receptor 1"/>
    <property type="match status" value="1"/>
</dbReference>
<evidence type="ECO:0000256" key="12">
    <source>
        <dbReference type="SAM" id="Phobius"/>
    </source>
</evidence>
<dbReference type="InterPro" id="IPR001611">
    <property type="entry name" value="Leu-rich_rpt"/>
</dbReference>
<name>A0A251PLH1_PRUPE</name>
<dbReference type="InterPro" id="IPR046956">
    <property type="entry name" value="RLP23-like"/>
</dbReference>
<evidence type="ECO:0000256" key="2">
    <source>
        <dbReference type="ARBA" id="ARBA00009592"/>
    </source>
</evidence>
<evidence type="ECO:0000256" key="7">
    <source>
        <dbReference type="ARBA" id="ARBA00022737"/>
    </source>
</evidence>
<evidence type="ECO:0000256" key="10">
    <source>
        <dbReference type="ARBA" id="ARBA00023170"/>
    </source>
</evidence>
<evidence type="ECO:0008006" key="15">
    <source>
        <dbReference type="Google" id="ProtNLM"/>
    </source>
</evidence>
<keyword evidence="6" id="KW-0732">Signal</keyword>
<evidence type="ECO:0000256" key="4">
    <source>
        <dbReference type="ARBA" id="ARBA00022614"/>
    </source>
</evidence>
<dbReference type="Gene3D" id="3.80.10.10">
    <property type="entry name" value="Ribonuclease Inhibitor"/>
    <property type="match status" value="3"/>
</dbReference>
<dbReference type="PANTHER" id="PTHR48063:SF46">
    <property type="entry name" value="LEUCINE-RICH REPEAT-CONTAINING N-TERMINAL PLANT-TYPE DOMAIN-CONTAINING PROTEIN"/>
    <property type="match status" value="1"/>
</dbReference>
<comment type="subcellular location">
    <subcellularLocation>
        <location evidence="1">Cell membrane</location>
        <topology evidence="1">Single-pass type I membrane protein</topology>
    </subcellularLocation>
</comment>
<dbReference type="AlphaFoldDB" id="A0A251PLH1"/>
<evidence type="ECO:0000256" key="3">
    <source>
        <dbReference type="ARBA" id="ARBA00022475"/>
    </source>
</evidence>
<dbReference type="EMBL" id="CM007654">
    <property type="protein sequence ID" value="ONI12397.1"/>
    <property type="molecule type" value="Genomic_DNA"/>
</dbReference>
<dbReference type="STRING" id="3760.A0A251PLH1"/>
<dbReference type="SUPFAM" id="SSF52058">
    <property type="entry name" value="L domain-like"/>
    <property type="match status" value="2"/>
</dbReference>
<accession>A0A251PLH1</accession>
<dbReference type="eggNOG" id="KOG0619">
    <property type="taxonomic scope" value="Eukaryota"/>
</dbReference>
<dbReference type="InterPro" id="IPR003591">
    <property type="entry name" value="Leu-rich_rpt_typical-subtyp"/>
</dbReference>
<gene>
    <name evidence="13" type="ORF">PRUPE_4G161800</name>
</gene>
<keyword evidence="11" id="KW-0325">Glycoprotein</keyword>
<keyword evidence="10" id="KW-0675">Receptor</keyword>
<evidence type="ECO:0000256" key="5">
    <source>
        <dbReference type="ARBA" id="ARBA00022692"/>
    </source>
</evidence>
<proteinExistence type="inferred from homology"/>
<dbReference type="Proteomes" id="UP000006882">
    <property type="component" value="Chromosome G4"/>
</dbReference>
<evidence type="ECO:0000256" key="1">
    <source>
        <dbReference type="ARBA" id="ARBA00004251"/>
    </source>
</evidence>
<keyword evidence="4" id="KW-0433">Leucine-rich repeat</keyword>
<dbReference type="Pfam" id="PF13855">
    <property type="entry name" value="LRR_8"/>
    <property type="match status" value="1"/>
</dbReference>
<organism evidence="13 14">
    <name type="scientific">Prunus persica</name>
    <name type="common">Peach</name>
    <name type="synonym">Amygdalus persica</name>
    <dbReference type="NCBI Taxonomy" id="3760"/>
    <lineage>
        <taxon>Eukaryota</taxon>
        <taxon>Viridiplantae</taxon>
        <taxon>Streptophyta</taxon>
        <taxon>Embryophyta</taxon>
        <taxon>Tracheophyta</taxon>
        <taxon>Spermatophyta</taxon>
        <taxon>Magnoliopsida</taxon>
        <taxon>eudicotyledons</taxon>
        <taxon>Gunneridae</taxon>
        <taxon>Pentapetalae</taxon>
        <taxon>rosids</taxon>
        <taxon>fabids</taxon>
        <taxon>Rosales</taxon>
        <taxon>Rosaceae</taxon>
        <taxon>Amygdaloideae</taxon>
        <taxon>Amygdaleae</taxon>
        <taxon>Prunus</taxon>
    </lineage>
</organism>
<dbReference type="SMART" id="SM00369">
    <property type="entry name" value="LRR_TYP"/>
    <property type="match status" value="5"/>
</dbReference>
<evidence type="ECO:0000256" key="8">
    <source>
        <dbReference type="ARBA" id="ARBA00022989"/>
    </source>
</evidence>
<dbReference type="PANTHER" id="PTHR48063">
    <property type="entry name" value="LRR RECEPTOR-LIKE KINASE"/>
    <property type="match status" value="1"/>
</dbReference>
<feature type="transmembrane region" description="Helical" evidence="12">
    <location>
        <begin position="695"/>
        <end position="718"/>
    </location>
</feature>
<evidence type="ECO:0000313" key="14">
    <source>
        <dbReference type="Proteomes" id="UP000006882"/>
    </source>
</evidence>